<dbReference type="Gene3D" id="3.20.20.60">
    <property type="entry name" value="Phosphoenolpyruvate-binding domains"/>
    <property type="match status" value="1"/>
</dbReference>
<reference evidence="12 13" key="1">
    <citation type="submission" date="2016-10" db="EMBL/GenBank/DDBJ databases">
        <authorList>
            <person name="de Groot N.N."/>
        </authorList>
    </citation>
    <scope>NUCLEOTIDE SEQUENCE [LARGE SCALE GENOMIC DNA]</scope>
    <source>
        <strain evidence="12 13">CGMCC 1.7659</strain>
    </source>
</reference>
<dbReference type="GO" id="GO:0000287">
    <property type="term" value="F:magnesium ion binding"/>
    <property type="evidence" value="ECO:0007669"/>
    <property type="project" value="TreeGrafter"/>
</dbReference>
<dbReference type="HAMAP" id="MF_00156">
    <property type="entry name" value="PanB"/>
    <property type="match status" value="1"/>
</dbReference>
<dbReference type="FunFam" id="3.20.20.60:FF:000003">
    <property type="entry name" value="3-methyl-2-oxobutanoate hydroxymethyltransferase"/>
    <property type="match status" value="1"/>
</dbReference>
<evidence type="ECO:0000256" key="1">
    <source>
        <dbReference type="ARBA" id="ARBA00005033"/>
    </source>
</evidence>
<dbReference type="UniPathway" id="UPA00028">
    <property type="reaction ID" value="UER00003"/>
</dbReference>
<dbReference type="NCBIfam" id="TIGR00222">
    <property type="entry name" value="panB"/>
    <property type="match status" value="1"/>
</dbReference>
<dbReference type="AlphaFoldDB" id="A0A1I4WKU9"/>
<dbReference type="OrthoDB" id="9781789at2"/>
<comment type="function">
    <text evidence="7 8">Catalyzes the reversible reaction in which hydroxymethyl group from 5,10-methylenetetrahydrofolate is transferred onto alpha-ketoisovalerate to form ketopantoate.</text>
</comment>
<dbReference type="PIRSF" id="PIRSF000388">
    <property type="entry name" value="Pantoate_hydroxy_MeTrfase"/>
    <property type="match status" value="1"/>
</dbReference>
<feature type="binding site" evidence="8 11">
    <location>
        <position position="125"/>
    </location>
    <ligand>
        <name>Mg(2+)</name>
        <dbReference type="ChEBI" id="CHEBI:18420"/>
    </ligand>
</feature>
<feature type="active site" description="Proton acceptor" evidence="8 9">
    <location>
        <position position="192"/>
    </location>
</feature>
<evidence type="ECO:0000256" key="8">
    <source>
        <dbReference type="HAMAP-Rule" id="MF_00156"/>
    </source>
</evidence>
<feature type="binding site" evidence="8 11">
    <location>
        <position position="55"/>
    </location>
    <ligand>
        <name>Mg(2+)</name>
        <dbReference type="ChEBI" id="CHEBI:18420"/>
    </ligand>
</feature>
<evidence type="ECO:0000256" key="9">
    <source>
        <dbReference type="PIRSR" id="PIRSR000388-1"/>
    </source>
</evidence>
<evidence type="ECO:0000313" key="13">
    <source>
        <dbReference type="Proteomes" id="UP000198575"/>
    </source>
</evidence>
<comment type="similarity">
    <text evidence="2 8">Belongs to the PanB family.</text>
</comment>
<evidence type="ECO:0000256" key="4">
    <source>
        <dbReference type="ARBA" id="ARBA00022655"/>
    </source>
</evidence>
<dbReference type="PANTHER" id="PTHR20881:SF0">
    <property type="entry name" value="3-METHYL-2-OXOBUTANOATE HYDROXYMETHYLTRANSFERASE"/>
    <property type="match status" value="1"/>
</dbReference>
<sequence length="274" mass="28596">MYSNSTSAPDRAPITVPALQQRKPGGDKIVALTCYDASFAAHLDAAGVDVVLVGDSLGMVIQGLASTLPVSVDDMVYHTAAVARGMRAPLLVADMPFMSYRDVATAMASATRLIAEGGASMVKLEGGAWTLEVIEALVVRDIPVCAHLGLTPQSVHRLGGYKVQGKLPADAARLLADAHAVAGAGAQMLVLECVPTALAEQITREIAIPTIGIGAGPGCDGQVLVLYDLLGITPGRRPRFSKDFLRGHDSIDAALVAYVQAVRQSTFPGPEHSY</sequence>
<proteinExistence type="inferred from homology"/>
<name>A0A1I4WKU9_9GAMM</name>
<comment type="pathway">
    <text evidence="1 8">Cofactor biosynthesis; (R)-pantothenate biosynthesis; (R)-pantoate from 3-methyl-2-oxobutanoate: step 1/2.</text>
</comment>
<keyword evidence="4 8" id="KW-0566">Pantothenate biosynthesis</keyword>
<organism evidence="12 13">
    <name type="scientific">Dokdonella immobilis</name>
    <dbReference type="NCBI Taxonomy" id="578942"/>
    <lineage>
        <taxon>Bacteria</taxon>
        <taxon>Pseudomonadati</taxon>
        <taxon>Pseudomonadota</taxon>
        <taxon>Gammaproteobacteria</taxon>
        <taxon>Lysobacterales</taxon>
        <taxon>Rhodanobacteraceae</taxon>
        <taxon>Dokdonella</taxon>
    </lineage>
</organism>
<dbReference type="CDD" id="cd06557">
    <property type="entry name" value="KPHMT-like"/>
    <property type="match status" value="1"/>
</dbReference>
<evidence type="ECO:0000256" key="11">
    <source>
        <dbReference type="PIRSR" id="PIRSR000388-3"/>
    </source>
</evidence>
<keyword evidence="6 8" id="KW-0479">Metal-binding</keyword>
<evidence type="ECO:0000256" key="2">
    <source>
        <dbReference type="ARBA" id="ARBA00008676"/>
    </source>
</evidence>
<keyword evidence="5 8" id="KW-0808">Transferase</keyword>
<dbReference type="PANTHER" id="PTHR20881">
    <property type="entry name" value="3-METHYL-2-OXOBUTANOATE HYDROXYMETHYLTRANSFERASE"/>
    <property type="match status" value="1"/>
</dbReference>
<evidence type="ECO:0000256" key="5">
    <source>
        <dbReference type="ARBA" id="ARBA00022679"/>
    </source>
</evidence>
<gene>
    <name evidence="8" type="primary">panB</name>
    <name evidence="12" type="ORF">SAMN05216289_10596</name>
</gene>
<comment type="subcellular location">
    <subcellularLocation>
        <location evidence="8">Cytoplasm</location>
    </subcellularLocation>
</comment>
<evidence type="ECO:0000256" key="7">
    <source>
        <dbReference type="ARBA" id="ARBA00056497"/>
    </source>
</evidence>
<dbReference type="EC" id="2.1.2.11" evidence="8"/>
<evidence type="ECO:0000313" key="12">
    <source>
        <dbReference type="EMBL" id="SFN13903.1"/>
    </source>
</evidence>
<comment type="catalytic activity">
    <reaction evidence="8">
        <text>(6R)-5,10-methylene-5,6,7,8-tetrahydrofolate + 3-methyl-2-oxobutanoate + H2O = 2-dehydropantoate + (6S)-5,6,7,8-tetrahydrofolate</text>
        <dbReference type="Rhea" id="RHEA:11824"/>
        <dbReference type="ChEBI" id="CHEBI:11561"/>
        <dbReference type="ChEBI" id="CHEBI:11851"/>
        <dbReference type="ChEBI" id="CHEBI:15377"/>
        <dbReference type="ChEBI" id="CHEBI:15636"/>
        <dbReference type="ChEBI" id="CHEBI:57453"/>
        <dbReference type="EC" id="2.1.2.11"/>
    </reaction>
</comment>
<dbReference type="GO" id="GO:0003864">
    <property type="term" value="F:3-methyl-2-oxobutanoate hydroxymethyltransferase activity"/>
    <property type="evidence" value="ECO:0007669"/>
    <property type="project" value="UniProtKB-UniRule"/>
</dbReference>
<dbReference type="Pfam" id="PF02548">
    <property type="entry name" value="Pantoate_transf"/>
    <property type="match status" value="1"/>
</dbReference>
<keyword evidence="8 11" id="KW-0460">Magnesium</keyword>
<dbReference type="InterPro" id="IPR003700">
    <property type="entry name" value="Pantoate_hydroxy_MeTrfase"/>
</dbReference>
<keyword evidence="13" id="KW-1185">Reference proteome</keyword>
<feature type="binding site" evidence="8 11">
    <location>
        <position position="94"/>
    </location>
    <ligand>
        <name>Mg(2+)</name>
        <dbReference type="ChEBI" id="CHEBI:18420"/>
    </ligand>
</feature>
<comment type="cofactor">
    <cofactor evidence="8 11">
        <name>Mg(2+)</name>
        <dbReference type="ChEBI" id="CHEBI:18420"/>
    </cofactor>
    <text evidence="8 11">Binds 1 Mg(2+) ion per subunit.</text>
</comment>
<dbReference type="GO" id="GO:0008168">
    <property type="term" value="F:methyltransferase activity"/>
    <property type="evidence" value="ECO:0007669"/>
    <property type="project" value="UniProtKB-KW"/>
</dbReference>
<dbReference type="InterPro" id="IPR015813">
    <property type="entry name" value="Pyrv/PenolPyrv_kinase-like_dom"/>
</dbReference>
<comment type="subunit">
    <text evidence="3 8">Homodecamer; pentamer of dimers.</text>
</comment>
<evidence type="ECO:0000256" key="6">
    <source>
        <dbReference type="ARBA" id="ARBA00022723"/>
    </source>
</evidence>
<dbReference type="SUPFAM" id="SSF51621">
    <property type="entry name" value="Phosphoenolpyruvate/pyruvate domain"/>
    <property type="match status" value="1"/>
</dbReference>
<feature type="binding site" evidence="8 10">
    <location>
        <position position="94"/>
    </location>
    <ligand>
        <name>3-methyl-2-oxobutanoate</name>
        <dbReference type="ChEBI" id="CHEBI:11851"/>
    </ligand>
</feature>
<dbReference type="GO" id="GO:0032259">
    <property type="term" value="P:methylation"/>
    <property type="evidence" value="ECO:0007669"/>
    <property type="project" value="UniProtKB-KW"/>
</dbReference>
<dbReference type="GO" id="GO:0015940">
    <property type="term" value="P:pantothenate biosynthetic process"/>
    <property type="evidence" value="ECO:0007669"/>
    <property type="project" value="UniProtKB-UniRule"/>
</dbReference>
<dbReference type="NCBIfam" id="NF001452">
    <property type="entry name" value="PRK00311.1"/>
    <property type="match status" value="1"/>
</dbReference>
<dbReference type="Proteomes" id="UP000198575">
    <property type="component" value="Unassembled WGS sequence"/>
</dbReference>
<dbReference type="EMBL" id="FOVF01000005">
    <property type="protein sequence ID" value="SFN13903.1"/>
    <property type="molecule type" value="Genomic_DNA"/>
</dbReference>
<dbReference type="STRING" id="578942.SAMN05216289_10596"/>
<dbReference type="InterPro" id="IPR040442">
    <property type="entry name" value="Pyrv_kinase-like_dom_sf"/>
</dbReference>
<feature type="binding site" evidence="8 10">
    <location>
        <begin position="55"/>
        <end position="56"/>
    </location>
    <ligand>
        <name>3-methyl-2-oxobutanoate</name>
        <dbReference type="ChEBI" id="CHEBI:11851"/>
    </ligand>
</feature>
<evidence type="ECO:0000256" key="3">
    <source>
        <dbReference type="ARBA" id="ARBA00011424"/>
    </source>
</evidence>
<accession>A0A1I4WKU9</accession>
<keyword evidence="8" id="KW-0963">Cytoplasm</keyword>
<dbReference type="RefSeq" id="WP_092405772.1">
    <property type="nucleotide sequence ID" value="NZ_FOVF01000005.1"/>
</dbReference>
<dbReference type="GO" id="GO:0005737">
    <property type="term" value="C:cytoplasm"/>
    <property type="evidence" value="ECO:0007669"/>
    <property type="project" value="UniProtKB-SubCell"/>
</dbReference>
<feature type="binding site" evidence="8 10">
    <location>
        <position position="123"/>
    </location>
    <ligand>
        <name>3-methyl-2-oxobutanoate</name>
        <dbReference type="ChEBI" id="CHEBI:11851"/>
    </ligand>
</feature>
<keyword evidence="12" id="KW-0489">Methyltransferase</keyword>
<protein>
    <recommendedName>
        <fullName evidence="8">3-methyl-2-oxobutanoate hydroxymethyltransferase</fullName>
        <ecNumber evidence="8">2.1.2.11</ecNumber>
    </recommendedName>
    <alternativeName>
        <fullName evidence="8">Ketopantoate hydroxymethyltransferase</fullName>
        <shortName evidence="8">KPHMT</shortName>
    </alternativeName>
</protein>
<evidence type="ECO:0000256" key="10">
    <source>
        <dbReference type="PIRSR" id="PIRSR000388-2"/>
    </source>
</evidence>